<dbReference type="Proteomes" id="UP000199727">
    <property type="component" value="Unassembled WGS sequence"/>
</dbReference>
<dbReference type="PANTHER" id="PTHR11654">
    <property type="entry name" value="OLIGOPEPTIDE TRANSPORTER-RELATED"/>
    <property type="match status" value="1"/>
</dbReference>
<evidence type="ECO:0000256" key="6">
    <source>
        <dbReference type="ARBA" id="ARBA00023136"/>
    </source>
</evidence>
<feature type="transmembrane region" description="Helical" evidence="7">
    <location>
        <begin position="289"/>
        <end position="310"/>
    </location>
</feature>
<proteinExistence type="inferred from homology"/>
<feature type="transmembrane region" description="Helical" evidence="7">
    <location>
        <begin position="148"/>
        <end position="166"/>
    </location>
</feature>
<feature type="transmembrane region" description="Helical" evidence="7">
    <location>
        <begin position="423"/>
        <end position="447"/>
    </location>
</feature>
<feature type="transmembrane region" description="Helical" evidence="7">
    <location>
        <begin position="384"/>
        <end position="403"/>
    </location>
</feature>
<dbReference type="AlphaFoldDB" id="A0A854QKX1"/>
<organism evidence="8 9">
    <name type="scientific">Cryptococcus neoformans Tu259-1</name>
    <dbReference type="NCBI Taxonomy" id="1230072"/>
    <lineage>
        <taxon>Eukaryota</taxon>
        <taxon>Fungi</taxon>
        <taxon>Dikarya</taxon>
        <taxon>Basidiomycota</taxon>
        <taxon>Agaricomycotina</taxon>
        <taxon>Tremellomycetes</taxon>
        <taxon>Tremellales</taxon>
        <taxon>Cryptococcaceae</taxon>
        <taxon>Cryptococcus</taxon>
        <taxon>Cryptococcus neoformans species complex</taxon>
    </lineage>
</organism>
<keyword evidence="3" id="KW-0813">Transport</keyword>
<feature type="transmembrane region" description="Helical" evidence="7">
    <location>
        <begin position="178"/>
        <end position="198"/>
    </location>
</feature>
<gene>
    <name evidence="8" type="ORF">C361_03341</name>
</gene>
<dbReference type="OrthoDB" id="8904098at2759"/>
<evidence type="ECO:0000313" key="9">
    <source>
        <dbReference type="Proteomes" id="UP000199727"/>
    </source>
</evidence>
<comment type="subcellular location">
    <subcellularLocation>
        <location evidence="1">Membrane</location>
        <topology evidence="1">Multi-pass membrane protein</topology>
    </subcellularLocation>
</comment>
<comment type="similarity">
    <text evidence="2">Belongs to the major facilitator superfamily. Proton-dependent oligopeptide transporter (POT/PTR) (TC 2.A.17) family.</text>
</comment>
<keyword evidence="6 7" id="KW-0472">Membrane</keyword>
<feature type="transmembrane region" description="Helical" evidence="7">
    <location>
        <begin position="538"/>
        <end position="561"/>
    </location>
</feature>
<reference evidence="8 9" key="1">
    <citation type="submission" date="2017-06" db="EMBL/GenBank/DDBJ databases">
        <title>Global population genomics of the pathogenic fungus Cryptococcus neoformans var. grubii.</title>
        <authorList>
            <person name="Cuomo C."/>
            <person name="Litvintseva A."/>
            <person name="Chen Y."/>
            <person name="Young S."/>
            <person name="Zeng Q."/>
            <person name="Chapman S."/>
            <person name="Gujja S."/>
            <person name="Saif S."/>
            <person name="Birren B."/>
        </authorList>
    </citation>
    <scope>NUCLEOTIDE SEQUENCE [LARGE SCALE GENOMIC DNA]</scope>
    <source>
        <strain evidence="8 9">Tu259-1</strain>
    </source>
</reference>
<dbReference type="InterPro" id="IPR000109">
    <property type="entry name" value="POT_fam"/>
</dbReference>
<evidence type="ECO:0000256" key="4">
    <source>
        <dbReference type="ARBA" id="ARBA00022692"/>
    </source>
</evidence>
<dbReference type="GO" id="GO:0005886">
    <property type="term" value="C:plasma membrane"/>
    <property type="evidence" value="ECO:0007669"/>
    <property type="project" value="UniProtKB-ARBA"/>
</dbReference>
<keyword evidence="4 7" id="KW-0812">Transmembrane</keyword>
<evidence type="ECO:0000256" key="2">
    <source>
        <dbReference type="ARBA" id="ARBA00005982"/>
    </source>
</evidence>
<dbReference type="FunFam" id="1.20.1250.20:FF:000085">
    <property type="entry name" value="MFS peptide transporter Ptr2"/>
    <property type="match status" value="1"/>
</dbReference>
<sequence>MTTHANAIQDFEAAPVPSAAIPSSENKTSAAGPVTLSYGDKKDSLPDVSVGDAGAIDYITEEVEPTDEEYAVLKKVHGKMPWVCIAMCAIELSERASYYGITGVVQNFIKNPLPEGGNGAGAVAPGPAGANQSAGALGRGSVQSSACYNAFVFLAYVFPIMGGILADTRWGRFKTVAIGTAVGAFAHILMVVVTIPQVLKTGNGLGPFLLSFYILSFAAGFIKPCLATLLCDQSPVKKPIITTSKSGERVILDPQTTVQRYLLIFYWCINVGGFFAIASSYSARFVGFWLAYLLPGIVYMLMPIVLVVCYKRLYRAPPQGSVTLEAMKVLYLIMKKGGLVKMFKGGEEFWQVAKPSYILAKEGSVDTSKIFWDDLFVDEIRQSIAACGVFALIPIFNLADGGIGSQENDMSTAMTLNNAPNDVISNFNPLTIIVATPIITYGLYPFFDKIGHPIKPMTRMAIGFILGMANMIYGAVIQWKIYSISECGWYASTCDTVTSISIWAQIPLYSLPAIGEIFVNVTSYELAYTRAPARMKGLVYALCLFNQAISSAIGLACSNAIQDPYLIWPYVALAVACLICAVLCPTYFRHLNDPVRTFADPARQAGKLQELEPLSAARASQNELNEKADEKA</sequence>
<feature type="transmembrane region" description="Helical" evidence="7">
    <location>
        <begin position="502"/>
        <end position="526"/>
    </location>
</feature>
<feature type="transmembrane region" description="Helical" evidence="7">
    <location>
        <begin position="261"/>
        <end position="283"/>
    </location>
</feature>
<feature type="transmembrane region" description="Helical" evidence="7">
    <location>
        <begin position="210"/>
        <end position="231"/>
    </location>
</feature>
<feature type="transmembrane region" description="Helical" evidence="7">
    <location>
        <begin position="567"/>
        <end position="588"/>
    </location>
</feature>
<dbReference type="InterPro" id="IPR036259">
    <property type="entry name" value="MFS_trans_sf"/>
</dbReference>
<evidence type="ECO:0000256" key="1">
    <source>
        <dbReference type="ARBA" id="ARBA00004141"/>
    </source>
</evidence>
<dbReference type="Gene3D" id="1.20.1250.20">
    <property type="entry name" value="MFS general substrate transporter like domains"/>
    <property type="match status" value="1"/>
</dbReference>
<evidence type="ECO:0000256" key="5">
    <source>
        <dbReference type="ARBA" id="ARBA00022989"/>
    </source>
</evidence>
<dbReference type="GO" id="GO:0071916">
    <property type="term" value="F:dipeptide transmembrane transporter activity"/>
    <property type="evidence" value="ECO:0007669"/>
    <property type="project" value="UniProtKB-ARBA"/>
</dbReference>
<accession>A0A854QKX1</accession>
<evidence type="ECO:0000313" key="8">
    <source>
        <dbReference type="EMBL" id="OXG21914.1"/>
    </source>
</evidence>
<dbReference type="Pfam" id="PF00854">
    <property type="entry name" value="PTR2"/>
    <property type="match status" value="1"/>
</dbReference>
<name>A0A854QKX1_CRYNE</name>
<keyword evidence="5 7" id="KW-1133">Transmembrane helix</keyword>
<dbReference type="SUPFAM" id="SSF103473">
    <property type="entry name" value="MFS general substrate transporter"/>
    <property type="match status" value="1"/>
</dbReference>
<protein>
    <submittedName>
        <fullName evidence="8">POT family proton-dependent oligopeptide transporter</fullName>
    </submittedName>
</protein>
<comment type="caution">
    <text evidence="8">The sequence shown here is derived from an EMBL/GenBank/DDBJ whole genome shotgun (WGS) entry which is preliminary data.</text>
</comment>
<feature type="transmembrane region" description="Helical" evidence="7">
    <location>
        <begin position="459"/>
        <end position="482"/>
    </location>
</feature>
<dbReference type="EMBL" id="AMKT01000041">
    <property type="protein sequence ID" value="OXG21914.1"/>
    <property type="molecule type" value="Genomic_DNA"/>
</dbReference>
<evidence type="ECO:0000256" key="7">
    <source>
        <dbReference type="SAM" id="Phobius"/>
    </source>
</evidence>
<evidence type="ECO:0000256" key="3">
    <source>
        <dbReference type="ARBA" id="ARBA00022448"/>
    </source>
</evidence>